<reference evidence="4" key="1">
    <citation type="journal article" date="2019" name="Int. J. Syst. Evol. Microbiol.">
        <title>The Global Catalogue of Microorganisms (GCM) 10K type strain sequencing project: providing services to taxonomists for standard genome sequencing and annotation.</title>
        <authorList>
            <consortium name="The Broad Institute Genomics Platform"/>
            <consortium name="The Broad Institute Genome Sequencing Center for Infectious Disease"/>
            <person name="Wu L."/>
            <person name="Ma J."/>
        </authorList>
    </citation>
    <scope>NUCLEOTIDE SEQUENCE [LARGE SCALE GENOMIC DNA]</scope>
    <source>
        <strain evidence="4">XZYJ18</strain>
    </source>
</reference>
<dbReference type="SUPFAM" id="SSF48317">
    <property type="entry name" value="Acid phosphatase/Vanadium-dependent haloperoxidase"/>
    <property type="match status" value="1"/>
</dbReference>
<comment type="caution">
    <text evidence="3">The sequence shown here is derived from an EMBL/GenBank/DDBJ whole genome shotgun (WGS) entry which is preliminary data.</text>
</comment>
<feature type="transmembrane region" description="Helical" evidence="1">
    <location>
        <begin position="168"/>
        <end position="187"/>
    </location>
</feature>
<keyword evidence="1" id="KW-1133">Transmembrane helix</keyword>
<name>A0ABV9DT53_9ACTN</name>
<accession>A0ABV9DT53</accession>
<sequence length="273" mass="27597">MGIGGAAARAGRRRHGRGRFAHAAAFAAACAVLMLATADAVAGGPLSAADAAVHAFADRHEPEGTALAVAVAVARLGQRWVTIPLLAAVGVWALVRRRDSRPLLAAGTGLAALAVAGTLLKVFVGRTPPITGVDVADPGLANVAEYLAVLVGLAAGPYDGFVSHPSGHAANAALSYPLLAWLLFGARGVHPSHRALRRALAAAAGPVLAVAAMVVLLDYHWVSESVTGIALGAAVLAPALLLLRPISDSPDLAYTEDSDKILPSTVPRGSSRG</sequence>
<organism evidence="3 4">
    <name type="scientific">Nocardiopsis mangrovi</name>
    <dbReference type="NCBI Taxonomy" id="1179818"/>
    <lineage>
        <taxon>Bacteria</taxon>
        <taxon>Bacillati</taxon>
        <taxon>Actinomycetota</taxon>
        <taxon>Actinomycetes</taxon>
        <taxon>Streptosporangiales</taxon>
        <taxon>Nocardiopsidaceae</taxon>
        <taxon>Nocardiopsis</taxon>
    </lineage>
</organism>
<feature type="transmembrane region" description="Helical" evidence="1">
    <location>
        <begin position="77"/>
        <end position="95"/>
    </location>
</feature>
<dbReference type="InterPro" id="IPR036938">
    <property type="entry name" value="PAP2/HPO_sf"/>
</dbReference>
<feature type="transmembrane region" description="Helical" evidence="1">
    <location>
        <begin position="102"/>
        <end position="124"/>
    </location>
</feature>
<evidence type="ECO:0000313" key="4">
    <source>
        <dbReference type="Proteomes" id="UP001595923"/>
    </source>
</evidence>
<dbReference type="EMBL" id="JBHSFQ010000006">
    <property type="protein sequence ID" value="MFC4561926.1"/>
    <property type="molecule type" value="Genomic_DNA"/>
</dbReference>
<dbReference type="Pfam" id="PF01569">
    <property type="entry name" value="PAP2"/>
    <property type="match status" value="1"/>
</dbReference>
<gene>
    <name evidence="3" type="ORF">ACFO4E_08670</name>
</gene>
<evidence type="ECO:0000256" key="1">
    <source>
        <dbReference type="SAM" id="Phobius"/>
    </source>
</evidence>
<dbReference type="InterPro" id="IPR000326">
    <property type="entry name" value="PAP2/HPO"/>
</dbReference>
<feature type="domain" description="Phosphatidic acid phosphatase type 2/haloperoxidase" evidence="2">
    <location>
        <begin position="103"/>
        <end position="239"/>
    </location>
</feature>
<proteinExistence type="predicted"/>
<dbReference type="Proteomes" id="UP001595923">
    <property type="component" value="Unassembled WGS sequence"/>
</dbReference>
<feature type="transmembrane region" description="Helical" evidence="1">
    <location>
        <begin position="199"/>
        <end position="219"/>
    </location>
</feature>
<feature type="transmembrane region" description="Helical" evidence="1">
    <location>
        <begin position="225"/>
        <end position="243"/>
    </location>
</feature>
<evidence type="ECO:0000313" key="3">
    <source>
        <dbReference type="EMBL" id="MFC4561926.1"/>
    </source>
</evidence>
<evidence type="ECO:0000259" key="2">
    <source>
        <dbReference type="Pfam" id="PF01569"/>
    </source>
</evidence>
<protein>
    <submittedName>
        <fullName evidence="3">Phosphatase PAP2 family protein</fullName>
    </submittedName>
</protein>
<keyword evidence="4" id="KW-1185">Reference proteome</keyword>
<feature type="transmembrane region" description="Helical" evidence="1">
    <location>
        <begin position="20"/>
        <end position="38"/>
    </location>
</feature>
<keyword evidence="1" id="KW-0472">Membrane</keyword>
<dbReference type="RefSeq" id="WP_378572676.1">
    <property type="nucleotide sequence ID" value="NZ_JBHSFQ010000006.1"/>
</dbReference>
<dbReference type="Gene3D" id="1.20.144.10">
    <property type="entry name" value="Phosphatidic acid phosphatase type 2/haloperoxidase"/>
    <property type="match status" value="1"/>
</dbReference>
<keyword evidence="1" id="KW-0812">Transmembrane</keyword>